<accession>A0A8T0X2J4</accession>
<gene>
    <name evidence="1" type="ORF">PVAP13_1KG036900</name>
</gene>
<dbReference type="EMBL" id="CM029037">
    <property type="protein sequence ID" value="KAG2655782.1"/>
    <property type="molecule type" value="Genomic_DNA"/>
</dbReference>
<organism evidence="1 2">
    <name type="scientific">Panicum virgatum</name>
    <name type="common">Blackwell switchgrass</name>
    <dbReference type="NCBI Taxonomy" id="38727"/>
    <lineage>
        <taxon>Eukaryota</taxon>
        <taxon>Viridiplantae</taxon>
        <taxon>Streptophyta</taxon>
        <taxon>Embryophyta</taxon>
        <taxon>Tracheophyta</taxon>
        <taxon>Spermatophyta</taxon>
        <taxon>Magnoliopsida</taxon>
        <taxon>Liliopsida</taxon>
        <taxon>Poales</taxon>
        <taxon>Poaceae</taxon>
        <taxon>PACMAD clade</taxon>
        <taxon>Panicoideae</taxon>
        <taxon>Panicodae</taxon>
        <taxon>Paniceae</taxon>
        <taxon>Panicinae</taxon>
        <taxon>Panicum</taxon>
        <taxon>Panicum sect. Hiantes</taxon>
    </lineage>
</organism>
<proteinExistence type="predicted"/>
<keyword evidence="2" id="KW-1185">Reference proteome</keyword>
<dbReference type="Proteomes" id="UP000823388">
    <property type="component" value="Chromosome 1K"/>
</dbReference>
<protein>
    <submittedName>
        <fullName evidence="1">Uncharacterized protein</fullName>
    </submittedName>
</protein>
<dbReference type="AlphaFoldDB" id="A0A8T0X2J4"/>
<name>A0A8T0X2J4_PANVG</name>
<comment type="caution">
    <text evidence="1">The sequence shown here is derived from an EMBL/GenBank/DDBJ whole genome shotgun (WGS) entry which is preliminary data.</text>
</comment>
<evidence type="ECO:0000313" key="2">
    <source>
        <dbReference type="Proteomes" id="UP000823388"/>
    </source>
</evidence>
<sequence length="162" mass="17191">MAPSAVAAVAPTLTGTTTITPSPSPLPHLDAANAYINLRRRQCEVDTRKVLDILLNPTCWDPMLMSDAGTTNAAGGQEDRNGRVPALTRAKVLSLEVDLTNHVGDKAAMARRIRDLATVVKRILADDGAGSWRPQVAGRRPGSCSVRRGQGGDVRDVVVDEG</sequence>
<reference evidence="1" key="1">
    <citation type="submission" date="2020-05" db="EMBL/GenBank/DDBJ databases">
        <title>WGS assembly of Panicum virgatum.</title>
        <authorList>
            <person name="Lovell J.T."/>
            <person name="Jenkins J."/>
            <person name="Shu S."/>
            <person name="Juenger T.E."/>
            <person name="Schmutz J."/>
        </authorList>
    </citation>
    <scope>NUCLEOTIDE SEQUENCE</scope>
    <source>
        <strain evidence="1">AP13</strain>
    </source>
</reference>
<evidence type="ECO:0000313" key="1">
    <source>
        <dbReference type="EMBL" id="KAG2655782.1"/>
    </source>
</evidence>